<dbReference type="GO" id="GO:0009252">
    <property type="term" value="P:peptidoglycan biosynthetic process"/>
    <property type="evidence" value="ECO:0007669"/>
    <property type="project" value="UniProtKB-KW"/>
</dbReference>
<keyword evidence="17" id="KW-0132">Cell division</keyword>
<dbReference type="EMBL" id="CP015578">
    <property type="protein sequence ID" value="ARQ97524.1"/>
    <property type="molecule type" value="Genomic_DNA"/>
</dbReference>
<keyword evidence="3" id="KW-0808">Transferase</keyword>
<dbReference type="Pfam" id="PF01098">
    <property type="entry name" value="FTSW_RODA_SPOVE"/>
    <property type="match status" value="1"/>
</dbReference>
<evidence type="ECO:0000256" key="14">
    <source>
        <dbReference type="ARBA" id="ARBA00044770"/>
    </source>
</evidence>
<keyword evidence="2" id="KW-0328">Glycosyltransferase</keyword>
<dbReference type="GO" id="GO:0051301">
    <property type="term" value="P:cell division"/>
    <property type="evidence" value="ECO:0007669"/>
    <property type="project" value="UniProtKB-KW"/>
</dbReference>
<keyword evidence="4 16" id="KW-0812">Transmembrane</keyword>
<evidence type="ECO:0000256" key="1">
    <source>
        <dbReference type="ARBA" id="ARBA00004141"/>
    </source>
</evidence>
<dbReference type="GO" id="GO:0008360">
    <property type="term" value="P:regulation of cell shape"/>
    <property type="evidence" value="ECO:0007669"/>
    <property type="project" value="UniProtKB-KW"/>
</dbReference>
<dbReference type="Proteomes" id="UP000202031">
    <property type="component" value="Chromosome"/>
</dbReference>
<evidence type="ECO:0000256" key="11">
    <source>
        <dbReference type="ARBA" id="ARBA00038053"/>
    </source>
</evidence>
<reference evidence="18" key="1">
    <citation type="journal article" date="2017" name="Genome Biol. Evol.">
        <title>Comparative Genomic Analysis Identifies a Campylobacter Clade Deficient in Selenium Metabolism.</title>
        <authorList>
            <person name="Miller W.G."/>
            <person name="Yee E."/>
            <person name="Lopes B.S."/>
            <person name="Chapman M.H."/>
            <person name="Huynh S."/>
            <person name="Bono J.L."/>
            <person name="Parker C.T."/>
            <person name="Strachan N.J.C."/>
            <person name="Forbes K.J."/>
        </authorList>
    </citation>
    <scope>NUCLEOTIDE SEQUENCE [LARGE SCALE GENOMIC DNA]</scope>
    <source>
        <strain evidence="18">NCTC 13004</strain>
    </source>
</reference>
<keyword evidence="8 16" id="KW-0472">Membrane</keyword>
<sequence>MYGVDAKLFYSCTILIAIGMVFSLSLPAFTVLYYDYSSYHFFIRQFVVGVVGIFIMYQLSQIDPDKRWIGSLSAFEVIGFTLFFGSFLAMVIMQFLPSSLVPVTGGAKRWIRVGPISLSPVEFFKIGFVFFLAWSFSRKLDHNKKRLKDEFLLLFPYFIIFAIAVFLIAILQKDLGQVVVLALTLIVLATFAGTSKRFFGLFGLAGVILVFFAIITQEHRIRRFQSWWVTNQDFVLSFLPASMADILRVSGAEEPYQIGHSLNAIYHGGFFGVGLGNGTFKLGFLSEVHTDFVLAGIAEELGFIGIFLITLIMIFVIYRILKISSRNKNRVYHLFSLGIGTIITMAFLINSYGITSITPIKGIAVPFLSYGGSSILALCVGVGMVLMISKKADLS</sequence>
<dbReference type="KEGG" id="clx:CLAN_0778"/>
<reference evidence="18" key="2">
    <citation type="journal article" date="2017" name="Genome Biol. Evol.">
        <title>Comparative genomic analysis identifies a Campylobacter clade deficient in selenium metabolism.</title>
        <authorList>
            <person name="Miller W.G."/>
            <person name="Yee E."/>
            <person name="Lopes B.S."/>
            <person name="Chapman M.H."/>
            <person name="Huynh S."/>
            <person name="Bono J.L."/>
            <person name="Parker C.T."/>
            <person name="Strachan N.J.C."/>
            <person name="Forbes K.J."/>
        </authorList>
    </citation>
    <scope>NUCLEOTIDE SEQUENCE [LARGE SCALE GENOMIC DNA]</scope>
    <source>
        <strain evidence="18">NCTC 13004</strain>
    </source>
</reference>
<feature type="transmembrane region" description="Helical" evidence="16">
    <location>
        <begin position="175"/>
        <end position="191"/>
    </location>
</feature>
<name>A0A1X9SMQ3_9BACT</name>
<keyword evidence="6" id="KW-0573">Peptidoglycan synthesis</keyword>
<accession>A0A1X9SMQ3</accession>
<dbReference type="GO" id="GO:0032153">
    <property type="term" value="C:cell division site"/>
    <property type="evidence" value="ECO:0007669"/>
    <property type="project" value="TreeGrafter"/>
</dbReference>
<evidence type="ECO:0000256" key="15">
    <source>
        <dbReference type="ARBA" id="ARBA00049902"/>
    </source>
</evidence>
<evidence type="ECO:0000256" key="5">
    <source>
        <dbReference type="ARBA" id="ARBA00022960"/>
    </source>
</evidence>
<dbReference type="RefSeq" id="WP_100590640.1">
    <property type="nucleotide sequence ID" value="NZ_CP015578.1"/>
</dbReference>
<protein>
    <recommendedName>
        <fullName evidence="12">Probable peptidoglycan glycosyltransferase FtsW</fullName>
        <ecNumber evidence="14">2.4.99.28</ecNumber>
    </recommendedName>
    <alternativeName>
        <fullName evidence="13">Cell division protein FtsW</fullName>
    </alternativeName>
    <alternativeName>
        <fullName evidence="10">Cell wall polymerase</fullName>
    </alternativeName>
    <alternativeName>
        <fullName evidence="9">Peptidoglycan polymerase</fullName>
    </alternativeName>
</protein>
<dbReference type="GO" id="GO:0005886">
    <property type="term" value="C:plasma membrane"/>
    <property type="evidence" value="ECO:0007669"/>
    <property type="project" value="TreeGrafter"/>
</dbReference>
<dbReference type="PANTHER" id="PTHR30474:SF2">
    <property type="entry name" value="PEPTIDOGLYCAN GLYCOSYLTRANSFERASE FTSW-RELATED"/>
    <property type="match status" value="1"/>
</dbReference>
<feature type="transmembrane region" description="Helical" evidence="16">
    <location>
        <begin position="116"/>
        <end position="136"/>
    </location>
</feature>
<evidence type="ECO:0000313" key="17">
    <source>
        <dbReference type="EMBL" id="ARQ97524.1"/>
    </source>
</evidence>
<dbReference type="GO" id="GO:0008955">
    <property type="term" value="F:peptidoglycan glycosyltransferase activity"/>
    <property type="evidence" value="ECO:0007669"/>
    <property type="project" value="UniProtKB-EC"/>
</dbReference>
<organism evidence="17 18">
    <name type="scientific">Campylobacter lanienae NCTC 13004</name>
    <dbReference type="NCBI Taxonomy" id="1031753"/>
    <lineage>
        <taxon>Bacteria</taxon>
        <taxon>Pseudomonadati</taxon>
        <taxon>Campylobacterota</taxon>
        <taxon>Epsilonproteobacteria</taxon>
        <taxon>Campylobacterales</taxon>
        <taxon>Campylobacteraceae</taxon>
        <taxon>Campylobacter</taxon>
    </lineage>
</organism>
<keyword evidence="17" id="KW-0131">Cell cycle</keyword>
<proteinExistence type="inferred from homology"/>
<keyword evidence="5" id="KW-0133">Cell shape</keyword>
<feature type="transmembrane region" description="Helical" evidence="16">
    <location>
        <begin position="301"/>
        <end position="321"/>
    </location>
</feature>
<evidence type="ECO:0000256" key="9">
    <source>
        <dbReference type="ARBA" id="ARBA00032370"/>
    </source>
</evidence>
<comment type="catalytic activity">
    <reaction evidence="15">
        <text>[GlcNAc-(1-&gt;4)-Mur2Ac(oyl-L-Ala-gamma-D-Glu-L-Lys-D-Ala-D-Ala)](n)-di-trans,octa-cis-undecaprenyl diphosphate + beta-D-GlcNAc-(1-&gt;4)-Mur2Ac(oyl-L-Ala-gamma-D-Glu-L-Lys-D-Ala-D-Ala)-di-trans,octa-cis-undecaprenyl diphosphate = [GlcNAc-(1-&gt;4)-Mur2Ac(oyl-L-Ala-gamma-D-Glu-L-Lys-D-Ala-D-Ala)](n+1)-di-trans,octa-cis-undecaprenyl diphosphate + di-trans,octa-cis-undecaprenyl diphosphate + H(+)</text>
        <dbReference type="Rhea" id="RHEA:23708"/>
        <dbReference type="Rhea" id="RHEA-COMP:9602"/>
        <dbReference type="Rhea" id="RHEA-COMP:9603"/>
        <dbReference type="ChEBI" id="CHEBI:15378"/>
        <dbReference type="ChEBI" id="CHEBI:58405"/>
        <dbReference type="ChEBI" id="CHEBI:60033"/>
        <dbReference type="ChEBI" id="CHEBI:78435"/>
        <dbReference type="EC" id="2.4.99.28"/>
    </reaction>
</comment>
<evidence type="ECO:0000256" key="4">
    <source>
        <dbReference type="ARBA" id="ARBA00022692"/>
    </source>
</evidence>
<feature type="transmembrane region" description="Helical" evidence="16">
    <location>
        <begin position="151"/>
        <end position="169"/>
    </location>
</feature>
<dbReference type="EC" id="2.4.99.28" evidence="14"/>
<feature type="transmembrane region" description="Helical" evidence="16">
    <location>
        <begin position="198"/>
        <end position="216"/>
    </location>
</feature>
<comment type="similarity">
    <text evidence="11">Belongs to the SEDS family. FtsW subfamily.</text>
</comment>
<gene>
    <name evidence="17" type="primary">ftsW</name>
    <name evidence="17" type="ORF">CLAN_0778</name>
</gene>
<evidence type="ECO:0000256" key="7">
    <source>
        <dbReference type="ARBA" id="ARBA00022989"/>
    </source>
</evidence>
<comment type="subcellular location">
    <subcellularLocation>
        <location evidence="1">Membrane</location>
        <topology evidence="1">Multi-pass membrane protein</topology>
    </subcellularLocation>
</comment>
<keyword evidence="7 16" id="KW-1133">Transmembrane helix</keyword>
<feature type="transmembrane region" description="Helical" evidence="16">
    <location>
        <begin position="39"/>
        <end position="60"/>
    </location>
</feature>
<dbReference type="GeneID" id="46921253"/>
<evidence type="ECO:0000256" key="12">
    <source>
        <dbReference type="ARBA" id="ARBA00041185"/>
    </source>
</evidence>
<dbReference type="InterPro" id="IPR001182">
    <property type="entry name" value="FtsW/RodA"/>
</dbReference>
<feature type="transmembrane region" description="Helical" evidence="16">
    <location>
        <begin position="333"/>
        <end position="355"/>
    </location>
</feature>
<evidence type="ECO:0000256" key="13">
    <source>
        <dbReference type="ARBA" id="ARBA00041418"/>
    </source>
</evidence>
<dbReference type="GO" id="GO:0015648">
    <property type="term" value="F:lipid-linked peptidoglycan transporter activity"/>
    <property type="evidence" value="ECO:0007669"/>
    <property type="project" value="TreeGrafter"/>
</dbReference>
<feature type="transmembrane region" description="Helical" evidence="16">
    <location>
        <begin position="72"/>
        <end position="96"/>
    </location>
</feature>
<evidence type="ECO:0000256" key="10">
    <source>
        <dbReference type="ARBA" id="ARBA00033270"/>
    </source>
</evidence>
<dbReference type="PANTHER" id="PTHR30474">
    <property type="entry name" value="CELL CYCLE PROTEIN"/>
    <property type="match status" value="1"/>
</dbReference>
<dbReference type="AlphaFoldDB" id="A0A1X9SMQ3"/>
<evidence type="ECO:0000256" key="2">
    <source>
        <dbReference type="ARBA" id="ARBA00022676"/>
    </source>
</evidence>
<feature type="transmembrane region" description="Helical" evidence="16">
    <location>
        <begin position="367"/>
        <end position="388"/>
    </location>
</feature>
<evidence type="ECO:0000256" key="6">
    <source>
        <dbReference type="ARBA" id="ARBA00022984"/>
    </source>
</evidence>
<evidence type="ECO:0000313" key="18">
    <source>
        <dbReference type="Proteomes" id="UP000202031"/>
    </source>
</evidence>
<evidence type="ECO:0000256" key="16">
    <source>
        <dbReference type="SAM" id="Phobius"/>
    </source>
</evidence>
<feature type="transmembrane region" description="Helical" evidence="16">
    <location>
        <begin position="12"/>
        <end position="33"/>
    </location>
</feature>
<evidence type="ECO:0000256" key="8">
    <source>
        <dbReference type="ARBA" id="ARBA00023136"/>
    </source>
</evidence>
<evidence type="ECO:0000256" key="3">
    <source>
        <dbReference type="ARBA" id="ARBA00022679"/>
    </source>
</evidence>